<dbReference type="RefSeq" id="WP_301638739.1">
    <property type="nucleotide sequence ID" value="NZ_JADYTN010000064.1"/>
</dbReference>
<accession>A0ABS9CIG8</accession>
<sequence length="150" mass="16445">MSHPLTLQFGGRVLEIATEAKISKAYDATRMPGIPHPPYEPCKAVWDTGAMRTVITPTIATKLGLKSLGLVKMQHANGVSLVNTYMINLLLPNKIEVHSLYVMEGAMTDTDMLIGMDIITLCDFAITNKDGKTTFSLDVPSSRVTDYTKE</sequence>
<evidence type="ECO:0000313" key="1">
    <source>
        <dbReference type="EMBL" id="MCF2564893.1"/>
    </source>
</evidence>
<dbReference type="InterPro" id="IPR021109">
    <property type="entry name" value="Peptidase_aspartic_dom_sf"/>
</dbReference>
<dbReference type="Proteomes" id="UP001200470">
    <property type="component" value="Unassembled WGS sequence"/>
</dbReference>
<comment type="caution">
    <text evidence="1">The sequence shown here is derived from an EMBL/GenBank/DDBJ whole genome shotgun (WGS) entry which is preliminary data.</text>
</comment>
<organism evidence="1 2">
    <name type="scientific">Xylanibacter brevis</name>
    <dbReference type="NCBI Taxonomy" id="83231"/>
    <lineage>
        <taxon>Bacteria</taxon>
        <taxon>Pseudomonadati</taxon>
        <taxon>Bacteroidota</taxon>
        <taxon>Bacteroidia</taxon>
        <taxon>Bacteroidales</taxon>
        <taxon>Prevotellaceae</taxon>
        <taxon>Xylanibacter</taxon>
    </lineage>
</organism>
<reference evidence="1 2" key="1">
    <citation type="submission" date="2020-12" db="EMBL/GenBank/DDBJ databases">
        <title>Whole genome sequences of gut porcine anaerobes.</title>
        <authorList>
            <person name="Kubasova T."/>
            <person name="Jahodarova E."/>
            <person name="Rychlik I."/>
        </authorList>
    </citation>
    <scope>NUCLEOTIDE SEQUENCE [LARGE SCALE GENOMIC DNA]</scope>
    <source>
        <strain evidence="1 2">An925</strain>
    </source>
</reference>
<protein>
    <submittedName>
        <fullName evidence="1">Retroviral-like aspartic protease family protein</fullName>
    </submittedName>
</protein>
<evidence type="ECO:0000313" key="2">
    <source>
        <dbReference type="Proteomes" id="UP001200470"/>
    </source>
</evidence>
<dbReference type="EMBL" id="JADYTN010000064">
    <property type="protein sequence ID" value="MCF2564893.1"/>
    <property type="molecule type" value="Genomic_DNA"/>
</dbReference>
<name>A0ABS9CIG8_9BACT</name>
<gene>
    <name evidence="1" type="ORF">I6E12_12395</name>
</gene>
<dbReference type="Pfam" id="PF13975">
    <property type="entry name" value="gag-asp_proteas"/>
    <property type="match status" value="1"/>
</dbReference>
<dbReference type="Gene3D" id="2.40.70.10">
    <property type="entry name" value="Acid Proteases"/>
    <property type="match status" value="1"/>
</dbReference>
<keyword evidence="2" id="KW-1185">Reference proteome</keyword>
<dbReference type="SUPFAM" id="SSF50630">
    <property type="entry name" value="Acid proteases"/>
    <property type="match status" value="1"/>
</dbReference>
<proteinExistence type="predicted"/>